<sequence>MKRLSLLAAALVMVLGMAVSASAAPEVSISGNLLVNAVWMNNWDFNDNQHSKNFNIVERADLYFTVTANENLKGVLGLRSQKSDSSYTGRWGGREYGLDKPGNTDAATLGIRDAYIDFNWPGTDINVKAGIYPVALPAAVGGASMIVAERAGAVMVTAPLTDNVSVLAGYTRLYDNDDGSDDELMGDSFLDGYLIALPLNFEGFAATPYFLYGNAGNHFDVTDPANAPTAAGFDDEDAAAYWYGTDFTMSILDPFIVRADVAYGNLDSDTDANEASGWMFDVALDYTGFDFMTASAYFVYTSGSDDDNSDGLESMPVLQGDWAVGSFYFGGGAITGDDMDSEDGNPLGFWVLGLSLTDIQSFAQGLTHDFHVLYVKGTNDEDMDVSGYSAGALLTEEDSLWEVDFNTAYAVYDELTLYGQLGYINSDFDEDVWGSDVEDDAWKVATGVVYKF</sequence>
<protein>
    <recommendedName>
        <fullName evidence="4">Outer membrane homotrimeric porin</fullName>
    </recommendedName>
</protein>
<keyword evidence="3" id="KW-1185">Reference proteome</keyword>
<proteinExistence type="predicted"/>
<evidence type="ECO:0000313" key="3">
    <source>
        <dbReference type="Proteomes" id="UP000181901"/>
    </source>
</evidence>
<reference evidence="2 3" key="1">
    <citation type="submission" date="2015-09" db="EMBL/GenBank/DDBJ databases">
        <title>Genome of Desulfovibrio dechloracetivorans BerOc1, a mercury methylating strain isolated from highly hydrocarbons and metals contaminated coastal sediments.</title>
        <authorList>
            <person name="Goni Urriza M."/>
            <person name="Gassie C."/>
            <person name="Bouchez O."/>
            <person name="Klopp C."/>
            <person name="Ranchou-Peyruse A."/>
            <person name="Remy G."/>
        </authorList>
    </citation>
    <scope>NUCLEOTIDE SEQUENCE [LARGE SCALE GENOMIC DNA]</scope>
    <source>
        <strain evidence="2 3">BerOc1</strain>
    </source>
</reference>
<accession>A0A1J5N120</accession>
<keyword evidence="1" id="KW-0732">Signal</keyword>
<dbReference type="RefSeq" id="WP_071544070.1">
    <property type="nucleotide sequence ID" value="NZ_LKAQ01000001.1"/>
</dbReference>
<evidence type="ECO:0000256" key="1">
    <source>
        <dbReference type="SAM" id="SignalP"/>
    </source>
</evidence>
<dbReference type="AlphaFoldDB" id="A0A1J5N120"/>
<evidence type="ECO:0008006" key="4">
    <source>
        <dbReference type="Google" id="ProtNLM"/>
    </source>
</evidence>
<name>A0A1J5N120_9BACT</name>
<gene>
    <name evidence="2" type="ORF">BerOc1_00430</name>
</gene>
<comment type="caution">
    <text evidence="2">The sequence shown here is derived from an EMBL/GenBank/DDBJ whole genome shotgun (WGS) entry which is preliminary data.</text>
</comment>
<evidence type="ECO:0000313" key="2">
    <source>
        <dbReference type="EMBL" id="OIQ51962.1"/>
    </source>
</evidence>
<organism evidence="2 3">
    <name type="scientific">Pseudodesulfovibrio hydrargyri</name>
    <dbReference type="NCBI Taxonomy" id="2125990"/>
    <lineage>
        <taxon>Bacteria</taxon>
        <taxon>Pseudomonadati</taxon>
        <taxon>Thermodesulfobacteriota</taxon>
        <taxon>Desulfovibrionia</taxon>
        <taxon>Desulfovibrionales</taxon>
        <taxon>Desulfovibrionaceae</taxon>
    </lineage>
</organism>
<feature type="signal peptide" evidence="1">
    <location>
        <begin position="1"/>
        <end position="23"/>
    </location>
</feature>
<dbReference type="OrthoDB" id="5464498at2"/>
<dbReference type="EMBL" id="LKAQ01000001">
    <property type="protein sequence ID" value="OIQ51962.1"/>
    <property type="molecule type" value="Genomic_DNA"/>
</dbReference>
<dbReference type="NCBIfam" id="NF033939">
    <property type="entry name" value="DESULF_POR1"/>
    <property type="match status" value="1"/>
</dbReference>
<dbReference type="Proteomes" id="UP000181901">
    <property type="component" value="Unassembled WGS sequence"/>
</dbReference>
<feature type="chain" id="PRO_5009635479" description="Outer membrane homotrimeric porin" evidence="1">
    <location>
        <begin position="24"/>
        <end position="452"/>
    </location>
</feature>
<dbReference type="InterPro" id="IPR059232">
    <property type="entry name" value="Porin_put"/>
</dbReference>